<protein>
    <submittedName>
        <fullName evidence="2">Uncharacterized protein</fullName>
    </submittedName>
</protein>
<name>A0AAD9NV92_RIDPI</name>
<sequence>MYACGEFVNGCRLARQVRKAERVEARAQRKEAKLVNKATKAVMSGNITKASKLQMRANEMHAQAEFAHETREGALNVMAGSSVPMVQKLGSYVAQPKRRCCGMSQAAPLRSQTLIIGGDPQPMYGGTVIETKPGLTGPVAYPTGPVAYPTGPVVYPPQEKYLVDGQPPAYVAAPGDQYMTKTPPPAYMQ</sequence>
<comment type="caution">
    <text evidence="2">The sequence shown here is derived from an EMBL/GenBank/DDBJ whole genome shotgun (WGS) entry which is preliminary data.</text>
</comment>
<keyword evidence="3" id="KW-1185">Reference proteome</keyword>
<evidence type="ECO:0000256" key="1">
    <source>
        <dbReference type="SAM" id="Coils"/>
    </source>
</evidence>
<proteinExistence type="predicted"/>
<accession>A0AAD9NV92</accession>
<dbReference type="EMBL" id="JAODUO010000370">
    <property type="protein sequence ID" value="KAK2182021.1"/>
    <property type="molecule type" value="Genomic_DNA"/>
</dbReference>
<dbReference type="Proteomes" id="UP001209878">
    <property type="component" value="Unassembled WGS sequence"/>
</dbReference>
<gene>
    <name evidence="2" type="ORF">NP493_371g02027</name>
</gene>
<organism evidence="2 3">
    <name type="scientific">Ridgeia piscesae</name>
    <name type="common">Tubeworm</name>
    <dbReference type="NCBI Taxonomy" id="27915"/>
    <lineage>
        <taxon>Eukaryota</taxon>
        <taxon>Metazoa</taxon>
        <taxon>Spiralia</taxon>
        <taxon>Lophotrochozoa</taxon>
        <taxon>Annelida</taxon>
        <taxon>Polychaeta</taxon>
        <taxon>Sedentaria</taxon>
        <taxon>Canalipalpata</taxon>
        <taxon>Sabellida</taxon>
        <taxon>Siboglinidae</taxon>
        <taxon>Ridgeia</taxon>
    </lineage>
</organism>
<feature type="coiled-coil region" evidence="1">
    <location>
        <begin position="13"/>
        <end position="40"/>
    </location>
</feature>
<keyword evidence="1" id="KW-0175">Coiled coil</keyword>
<evidence type="ECO:0000313" key="2">
    <source>
        <dbReference type="EMBL" id="KAK2182021.1"/>
    </source>
</evidence>
<reference evidence="2" key="1">
    <citation type="journal article" date="2023" name="Mol. Biol. Evol.">
        <title>Third-Generation Sequencing Reveals the Adaptive Role of the Epigenome in Three Deep-Sea Polychaetes.</title>
        <authorList>
            <person name="Perez M."/>
            <person name="Aroh O."/>
            <person name="Sun Y."/>
            <person name="Lan Y."/>
            <person name="Juniper S.K."/>
            <person name="Young C.R."/>
            <person name="Angers B."/>
            <person name="Qian P.Y."/>
        </authorList>
    </citation>
    <scope>NUCLEOTIDE SEQUENCE</scope>
    <source>
        <strain evidence="2">R07B-5</strain>
    </source>
</reference>
<evidence type="ECO:0000313" key="3">
    <source>
        <dbReference type="Proteomes" id="UP001209878"/>
    </source>
</evidence>
<dbReference type="AlphaFoldDB" id="A0AAD9NV92"/>